<keyword evidence="3" id="KW-1185">Reference proteome</keyword>
<organism evidence="2 3">
    <name type="scientific">Camellia sinensis var. sinensis</name>
    <name type="common">China tea</name>
    <dbReference type="NCBI Taxonomy" id="542762"/>
    <lineage>
        <taxon>Eukaryota</taxon>
        <taxon>Viridiplantae</taxon>
        <taxon>Streptophyta</taxon>
        <taxon>Embryophyta</taxon>
        <taxon>Tracheophyta</taxon>
        <taxon>Spermatophyta</taxon>
        <taxon>Magnoliopsida</taxon>
        <taxon>eudicotyledons</taxon>
        <taxon>Gunneridae</taxon>
        <taxon>Pentapetalae</taxon>
        <taxon>asterids</taxon>
        <taxon>Ericales</taxon>
        <taxon>Theaceae</taxon>
        <taxon>Camellia</taxon>
    </lineage>
</organism>
<sequence length="307" mass="32655">MDASAIVVSDVLDTNTPWTCHVIARGQIEQMSNMKQRLTSPPVPASLNMTKQQIESSIRVEPNLPLVHPSSSPLAPPAMSFAAQRTSEEENKKATAAAVAAKLTASTSSAQMLTSVLSSLVAEEAASVSGGLKSAGFISNLPMFSPEKRMKLDKPMSSADANNSEIGNTSYFTSLQQQPMGTMPLVPPTSIQPMNPMQSPFPPPPPPPVPPANSPANQFVQSAGMMMGIMPYGYGGNSLPPPPPLPSHIAMGLARPAPQPQQPQQMQSQQQQQQSPQPPTNGGYYRPPGIGFYGQSHQPTTQPVPWQ</sequence>
<dbReference type="GO" id="GO:0031124">
    <property type="term" value="P:mRNA 3'-end processing"/>
    <property type="evidence" value="ECO:0007669"/>
    <property type="project" value="TreeGrafter"/>
</dbReference>
<name>A0A4S4DQ61_CAMSN</name>
<proteinExistence type="predicted"/>
<evidence type="ECO:0000313" key="2">
    <source>
        <dbReference type="EMBL" id="THG05199.1"/>
    </source>
</evidence>
<evidence type="ECO:0000256" key="1">
    <source>
        <dbReference type="SAM" id="MobiDB-lite"/>
    </source>
</evidence>
<feature type="region of interest" description="Disordered" evidence="1">
    <location>
        <begin position="193"/>
        <end position="216"/>
    </location>
</feature>
<feature type="compositionally biased region" description="Pro residues" evidence="1">
    <location>
        <begin position="199"/>
        <end position="213"/>
    </location>
</feature>
<accession>A0A4S4DQ61</accession>
<gene>
    <name evidence="2" type="ORF">TEA_013644</name>
</gene>
<dbReference type="GO" id="GO:0000993">
    <property type="term" value="F:RNA polymerase II complex binding"/>
    <property type="evidence" value="ECO:0007669"/>
    <property type="project" value="TreeGrafter"/>
</dbReference>
<feature type="region of interest" description="Disordered" evidence="1">
    <location>
        <begin position="238"/>
        <end position="307"/>
    </location>
</feature>
<feature type="compositionally biased region" description="Polar residues" evidence="1">
    <location>
        <begin position="295"/>
        <end position="307"/>
    </location>
</feature>
<reference evidence="2 3" key="1">
    <citation type="journal article" date="2018" name="Proc. Natl. Acad. Sci. U.S.A.">
        <title>Draft genome sequence of Camellia sinensis var. sinensis provides insights into the evolution of the tea genome and tea quality.</title>
        <authorList>
            <person name="Wei C."/>
            <person name="Yang H."/>
            <person name="Wang S."/>
            <person name="Zhao J."/>
            <person name="Liu C."/>
            <person name="Gao L."/>
            <person name="Xia E."/>
            <person name="Lu Y."/>
            <person name="Tai Y."/>
            <person name="She G."/>
            <person name="Sun J."/>
            <person name="Cao H."/>
            <person name="Tong W."/>
            <person name="Gao Q."/>
            <person name="Li Y."/>
            <person name="Deng W."/>
            <person name="Jiang X."/>
            <person name="Wang W."/>
            <person name="Chen Q."/>
            <person name="Zhang S."/>
            <person name="Li H."/>
            <person name="Wu J."/>
            <person name="Wang P."/>
            <person name="Li P."/>
            <person name="Shi C."/>
            <person name="Zheng F."/>
            <person name="Jian J."/>
            <person name="Huang B."/>
            <person name="Shan D."/>
            <person name="Shi M."/>
            <person name="Fang C."/>
            <person name="Yue Y."/>
            <person name="Li F."/>
            <person name="Li D."/>
            <person name="Wei S."/>
            <person name="Han B."/>
            <person name="Jiang C."/>
            <person name="Yin Y."/>
            <person name="Xia T."/>
            <person name="Zhang Z."/>
            <person name="Bennetzen J.L."/>
            <person name="Zhao S."/>
            <person name="Wan X."/>
        </authorList>
    </citation>
    <scope>NUCLEOTIDE SEQUENCE [LARGE SCALE GENOMIC DNA]</scope>
    <source>
        <strain evidence="3">cv. Shuchazao</strain>
        <tissue evidence="2">Leaf</tissue>
    </source>
</reference>
<protein>
    <submittedName>
        <fullName evidence="2">Uncharacterized protein</fullName>
    </submittedName>
</protein>
<dbReference type="STRING" id="542762.A0A4S4DQ61"/>
<dbReference type="PANTHER" id="PTHR12460">
    <property type="entry name" value="CYCLIN-DEPENDENT KINASE INHIBITOR-RELATED PROTEIN"/>
    <property type="match status" value="1"/>
</dbReference>
<dbReference type="AlphaFoldDB" id="A0A4S4DQ61"/>
<dbReference type="EMBL" id="SDRB02010658">
    <property type="protein sequence ID" value="THG05199.1"/>
    <property type="molecule type" value="Genomic_DNA"/>
</dbReference>
<dbReference type="Proteomes" id="UP000306102">
    <property type="component" value="Unassembled WGS sequence"/>
</dbReference>
<evidence type="ECO:0000313" key="3">
    <source>
        <dbReference type="Proteomes" id="UP000306102"/>
    </source>
</evidence>
<feature type="compositionally biased region" description="Low complexity" evidence="1">
    <location>
        <begin position="262"/>
        <end position="275"/>
    </location>
</feature>
<dbReference type="PANTHER" id="PTHR12460:SF0">
    <property type="entry name" value="CID DOMAIN-CONTAINING PROTEIN-RELATED"/>
    <property type="match status" value="1"/>
</dbReference>
<comment type="caution">
    <text evidence="2">The sequence shown here is derived from an EMBL/GenBank/DDBJ whole genome shotgun (WGS) entry which is preliminary data.</text>
</comment>